<reference evidence="2 3" key="1">
    <citation type="journal article" date="2015" name="Nat. Commun.">
        <title>Lucilia cuprina genome unlocks parasitic fly biology to underpin future interventions.</title>
        <authorList>
            <person name="Anstead C.A."/>
            <person name="Korhonen P.K."/>
            <person name="Young N.D."/>
            <person name="Hall R.S."/>
            <person name="Jex A.R."/>
            <person name="Murali S.C."/>
            <person name="Hughes D.S."/>
            <person name="Lee S.F."/>
            <person name="Perry T."/>
            <person name="Stroehlein A.J."/>
            <person name="Ansell B.R."/>
            <person name="Breugelmans B."/>
            <person name="Hofmann A."/>
            <person name="Qu J."/>
            <person name="Dugan S."/>
            <person name="Lee S.L."/>
            <person name="Chao H."/>
            <person name="Dinh H."/>
            <person name="Han Y."/>
            <person name="Doddapaneni H.V."/>
            <person name="Worley K.C."/>
            <person name="Muzny D.M."/>
            <person name="Ioannidis P."/>
            <person name="Waterhouse R.M."/>
            <person name="Zdobnov E.M."/>
            <person name="James P.J."/>
            <person name="Bagnall N.H."/>
            <person name="Kotze A.C."/>
            <person name="Gibbs R.A."/>
            <person name="Richards S."/>
            <person name="Batterham P."/>
            <person name="Gasser R.B."/>
        </authorList>
    </citation>
    <scope>NUCLEOTIDE SEQUENCE [LARGE SCALE GENOMIC DNA]</scope>
    <source>
        <strain evidence="2 3">LS</strain>
        <tissue evidence="2">Full body</tissue>
    </source>
</reference>
<dbReference type="AlphaFoldDB" id="A0A0L0BW73"/>
<protein>
    <recommendedName>
        <fullName evidence="4">Kazal-like domain-containing protein</fullName>
    </recommendedName>
</protein>
<dbReference type="OrthoDB" id="10373562at2759"/>
<name>A0A0L0BW73_LUCCU</name>
<evidence type="ECO:0000313" key="3">
    <source>
        <dbReference type="Proteomes" id="UP000037069"/>
    </source>
</evidence>
<gene>
    <name evidence="2" type="ORF">FF38_02050</name>
</gene>
<sequence length="104" mass="11439">MNLVTSCIIFLLFDLLFGVMADGDKSNCMKDCFDGFNPVCATIEDLEGNPIDCNFGNECILGILTCVSGKKEIAMKPEPCAVQNPKCLHKQMSFKGSEEFINSF</sequence>
<dbReference type="Proteomes" id="UP000037069">
    <property type="component" value="Unassembled WGS sequence"/>
</dbReference>
<dbReference type="Gene3D" id="3.30.60.30">
    <property type="match status" value="1"/>
</dbReference>
<organism evidence="2 3">
    <name type="scientific">Lucilia cuprina</name>
    <name type="common">Green bottle fly</name>
    <name type="synonym">Australian sheep blowfly</name>
    <dbReference type="NCBI Taxonomy" id="7375"/>
    <lineage>
        <taxon>Eukaryota</taxon>
        <taxon>Metazoa</taxon>
        <taxon>Ecdysozoa</taxon>
        <taxon>Arthropoda</taxon>
        <taxon>Hexapoda</taxon>
        <taxon>Insecta</taxon>
        <taxon>Pterygota</taxon>
        <taxon>Neoptera</taxon>
        <taxon>Endopterygota</taxon>
        <taxon>Diptera</taxon>
        <taxon>Brachycera</taxon>
        <taxon>Muscomorpha</taxon>
        <taxon>Oestroidea</taxon>
        <taxon>Calliphoridae</taxon>
        <taxon>Luciliinae</taxon>
        <taxon>Lucilia</taxon>
    </lineage>
</organism>
<keyword evidence="3" id="KW-1185">Reference proteome</keyword>
<proteinExistence type="predicted"/>
<feature type="signal peptide" evidence="1">
    <location>
        <begin position="1"/>
        <end position="21"/>
    </location>
</feature>
<evidence type="ECO:0008006" key="4">
    <source>
        <dbReference type="Google" id="ProtNLM"/>
    </source>
</evidence>
<evidence type="ECO:0000313" key="2">
    <source>
        <dbReference type="EMBL" id="KNC24271.1"/>
    </source>
</evidence>
<evidence type="ECO:0000256" key="1">
    <source>
        <dbReference type="SAM" id="SignalP"/>
    </source>
</evidence>
<comment type="caution">
    <text evidence="2">The sequence shown here is derived from an EMBL/GenBank/DDBJ whole genome shotgun (WGS) entry which is preliminary data.</text>
</comment>
<accession>A0A0L0BW73</accession>
<dbReference type="EMBL" id="JRES01001246">
    <property type="protein sequence ID" value="KNC24271.1"/>
    <property type="molecule type" value="Genomic_DNA"/>
</dbReference>
<feature type="chain" id="PRO_5005535354" description="Kazal-like domain-containing protein" evidence="1">
    <location>
        <begin position="22"/>
        <end position="104"/>
    </location>
</feature>
<keyword evidence="1" id="KW-0732">Signal</keyword>